<feature type="domain" description="YagK/YfjJ C-terminal" evidence="1">
    <location>
        <begin position="22"/>
        <end position="164"/>
    </location>
</feature>
<evidence type="ECO:0000259" key="1">
    <source>
        <dbReference type="Pfam" id="PF11726"/>
    </source>
</evidence>
<dbReference type="InterPro" id="IPR057271">
    <property type="entry name" value="YagK_YfjJ_C"/>
</dbReference>
<sequence>MCSKTEKRRIASAKEYIDAQFENNSKLLVTRVDLGLKKEFAATVTPQEINKAFENLLDNRRSKPSIFKDNVGYIAKLEYTKSKGAHLHTIFLFDGNKVQKDAYKAKQIGDYWSNNITDGKGLYHNCNLNDYGDTHAIGMIEYSDTNKIDLLKNNVVSYLAKDEQDVKNAKAGNIVAFRRGLMPKKSDVKMGRPRKVK</sequence>
<dbReference type="RefSeq" id="WP_105908660.1">
    <property type="nucleotide sequence ID" value="NZ_NXGJ01000002.1"/>
</dbReference>
<organism evidence="2 3">
    <name type="scientific">Aliarcobacter cryaerophilus</name>
    <dbReference type="NCBI Taxonomy" id="28198"/>
    <lineage>
        <taxon>Bacteria</taxon>
        <taxon>Pseudomonadati</taxon>
        <taxon>Campylobacterota</taxon>
        <taxon>Epsilonproteobacteria</taxon>
        <taxon>Campylobacterales</taxon>
        <taxon>Arcobacteraceae</taxon>
        <taxon>Aliarcobacter</taxon>
    </lineage>
</organism>
<dbReference type="AlphaFoldDB" id="A0A2S9SPX4"/>
<comment type="caution">
    <text evidence="2">The sequence shown here is derived from an EMBL/GenBank/DDBJ whole genome shotgun (WGS) entry which is preliminary data.</text>
</comment>
<dbReference type="Pfam" id="PF11726">
    <property type="entry name" value="YagK_YfjJ_C"/>
    <property type="match status" value="1"/>
</dbReference>
<evidence type="ECO:0000313" key="2">
    <source>
        <dbReference type="EMBL" id="PRM88644.1"/>
    </source>
</evidence>
<proteinExistence type="predicted"/>
<dbReference type="Proteomes" id="UP000239065">
    <property type="component" value="Unassembled WGS sequence"/>
</dbReference>
<evidence type="ECO:0000313" key="3">
    <source>
        <dbReference type="Proteomes" id="UP000239065"/>
    </source>
</evidence>
<protein>
    <recommendedName>
        <fullName evidence="1">YagK/YfjJ C-terminal domain-containing protein</fullName>
    </recommendedName>
</protein>
<name>A0A2S9SPX4_9BACT</name>
<accession>A0A2S9SPX4</accession>
<dbReference type="EMBL" id="NXGJ01000002">
    <property type="protein sequence ID" value="PRM88644.1"/>
    <property type="molecule type" value="Genomic_DNA"/>
</dbReference>
<gene>
    <name evidence="2" type="ORF">CJ669_03160</name>
</gene>
<reference evidence="2 3" key="1">
    <citation type="submission" date="2017-09" db="EMBL/GenBank/DDBJ databases">
        <title>Reassesment of A. cryaerophilus.</title>
        <authorList>
            <person name="Perez-Cataluna A."/>
            <person name="Collado L."/>
            <person name="Salgado O."/>
            <person name="Lefinanco V."/>
            <person name="Figueras M.J."/>
        </authorList>
    </citation>
    <scope>NUCLEOTIDE SEQUENCE [LARGE SCALE GENOMIC DNA]</scope>
    <source>
        <strain evidence="2 3">LMG 9861</strain>
    </source>
</reference>